<dbReference type="STRING" id="6182.A0A4Z2D4B7"/>
<dbReference type="Proteomes" id="UP000311919">
    <property type="component" value="Unassembled WGS sequence"/>
</dbReference>
<dbReference type="InterPro" id="IPR001680">
    <property type="entry name" value="WD40_rpt"/>
</dbReference>
<dbReference type="Pfam" id="PF00400">
    <property type="entry name" value="WD40"/>
    <property type="match status" value="1"/>
</dbReference>
<dbReference type="Gene3D" id="2.130.10.10">
    <property type="entry name" value="YVTN repeat-like/Quinoprotein amine dehydrogenase"/>
    <property type="match status" value="2"/>
</dbReference>
<organism evidence="6 7">
    <name type="scientific">Schistosoma japonicum</name>
    <name type="common">Blood fluke</name>
    <dbReference type="NCBI Taxonomy" id="6182"/>
    <lineage>
        <taxon>Eukaryota</taxon>
        <taxon>Metazoa</taxon>
        <taxon>Spiralia</taxon>
        <taxon>Lophotrochozoa</taxon>
        <taxon>Platyhelminthes</taxon>
        <taxon>Trematoda</taxon>
        <taxon>Digenea</taxon>
        <taxon>Strigeidida</taxon>
        <taxon>Schistosomatoidea</taxon>
        <taxon>Schistosomatidae</taxon>
        <taxon>Schistosoma</taxon>
    </lineage>
</organism>
<gene>
    <name evidence="6" type="ORF">EWB00_004935</name>
</gene>
<dbReference type="PANTHER" id="PTHR19857:SF19">
    <property type="entry name" value="26S PROTEASOME REGULATORY SUBUNIT RPN14"/>
    <property type="match status" value="1"/>
</dbReference>
<evidence type="ECO:0000313" key="6">
    <source>
        <dbReference type="EMBL" id="TNN11040.1"/>
    </source>
</evidence>
<proteinExistence type="inferred from homology"/>
<dbReference type="InterPro" id="IPR051179">
    <property type="entry name" value="WD_repeat_multifunction"/>
</dbReference>
<dbReference type="PANTHER" id="PTHR19857">
    <property type="entry name" value="MITOCHONDRIAL DIVISION PROTEIN 1-RELATED"/>
    <property type="match status" value="1"/>
</dbReference>
<dbReference type="InterPro" id="IPR015943">
    <property type="entry name" value="WD40/YVTN_repeat-like_dom_sf"/>
</dbReference>
<sequence length="451" mass="49304">MKGSSLVPDDETVLCNLLSPKLLQLSSTNTNINKFFQCPDFSFDLLRSTSKNPCSHLSSFDVSPSGEHFIASFTGSSVNLYESETWEVRRSLEGHVGDILTCKFFPSGLVALTGGSDMQLKIWCLITGRCAATLSSKSTEVGYDDKTEPRGHRAGILDTAIVDRGRNITSIDRLGWLRLWDVATQTCISAIPITAGAVETRTIVSSVLEEITCMAIRKHPSLPIQAVDPVNPDSWYEVRETSSTTAQEVATSDALVAVGTGTNASVRLYELAARQKGCVANCTLPNANGSVEACAFPEDLPIPFSKEMQFIDVPRSCVTSFADYGLFAGGQQGELASWDIRQTKQPLWQLTHEKGAVKHIRVCRRPNSQYFLLIVSRNDGRTLVYPYDPAVAHGDAQMSTSLELTGVNCEPICGLSLVHKSSGEINVWTAARSGTIHRYTKLLDEITFRNP</sequence>
<name>A0A4Z2D4B7_SCHJA</name>
<dbReference type="SUPFAM" id="SSF50978">
    <property type="entry name" value="WD40 repeat-like"/>
    <property type="match status" value="1"/>
</dbReference>
<keyword evidence="3" id="KW-0647">Proteasome</keyword>
<keyword evidence="7" id="KW-1185">Reference proteome</keyword>
<keyword evidence="2" id="KW-0677">Repeat</keyword>
<evidence type="ECO:0000256" key="4">
    <source>
        <dbReference type="ARBA" id="ARBA00038321"/>
    </source>
</evidence>
<evidence type="ECO:0000313" key="7">
    <source>
        <dbReference type="Proteomes" id="UP000311919"/>
    </source>
</evidence>
<protein>
    <submittedName>
        <fullName evidence="6">Proteasomal ATPase-associated factor 1</fullName>
    </submittedName>
</protein>
<dbReference type="PROSITE" id="PS50294">
    <property type="entry name" value="WD_REPEATS_REGION"/>
    <property type="match status" value="1"/>
</dbReference>
<evidence type="ECO:0000256" key="3">
    <source>
        <dbReference type="ARBA" id="ARBA00022942"/>
    </source>
</evidence>
<feature type="repeat" description="WD" evidence="5">
    <location>
        <begin position="92"/>
        <end position="133"/>
    </location>
</feature>
<dbReference type="SMART" id="SM00320">
    <property type="entry name" value="WD40"/>
    <property type="match status" value="3"/>
</dbReference>
<keyword evidence="1 5" id="KW-0853">WD repeat</keyword>
<accession>A0A4Z2D4B7</accession>
<dbReference type="InterPro" id="IPR036322">
    <property type="entry name" value="WD40_repeat_dom_sf"/>
</dbReference>
<dbReference type="PROSITE" id="PS50082">
    <property type="entry name" value="WD_REPEATS_2"/>
    <property type="match status" value="1"/>
</dbReference>
<dbReference type="AlphaFoldDB" id="A0A4Z2D4B7"/>
<comment type="similarity">
    <text evidence="4">Belongs to the WD repeat PAAF1/RPN14 family.</text>
</comment>
<dbReference type="GO" id="GO:0000502">
    <property type="term" value="C:proteasome complex"/>
    <property type="evidence" value="ECO:0007669"/>
    <property type="project" value="UniProtKB-KW"/>
</dbReference>
<evidence type="ECO:0000256" key="1">
    <source>
        <dbReference type="ARBA" id="ARBA00022574"/>
    </source>
</evidence>
<evidence type="ECO:0000256" key="2">
    <source>
        <dbReference type="ARBA" id="ARBA00022737"/>
    </source>
</evidence>
<reference evidence="6 7" key="1">
    <citation type="submission" date="2019-03" db="EMBL/GenBank/DDBJ databases">
        <title>An improved genome assembly of the fluke Schistosoma japonicum.</title>
        <authorList>
            <person name="Hu W."/>
            <person name="Luo F."/>
            <person name="Yin M."/>
            <person name="Mo X."/>
            <person name="Sun C."/>
            <person name="Wu Q."/>
            <person name="Zhu B."/>
            <person name="Xiang M."/>
            <person name="Wang J."/>
            <person name="Wang Y."/>
            <person name="Zhang T."/>
            <person name="Xu B."/>
            <person name="Zheng H."/>
            <person name="Feng Z."/>
        </authorList>
    </citation>
    <scope>NUCLEOTIDE SEQUENCE [LARGE SCALE GENOMIC DNA]</scope>
    <source>
        <strain evidence="6">HuSjv2</strain>
        <tissue evidence="6">Worms</tissue>
    </source>
</reference>
<dbReference type="OrthoDB" id="27537at2759"/>
<comment type="caution">
    <text evidence="6">The sequence shown here is derived from an EMBL/GenBank/DDBJ whole genome shotgun (WGS) entry which is preliminary data.</text>
</comment>
<dbReference type="EMBL" id="SKCS01000326">
    <property type="protein sequence ID" value="TNN11040.1"/>
    <property type="molecule type" value="Genomic_DNA"/>
</dbReference>
<evidence type="ECO:0000256" key="5">
    <source>
        <dbReference type="PROSITE-ProRule" id="PRU00221"/>
    </source>
</evidence>